<name>A0ABP5I215_9MICO</name>
<evidence type="ECO:0000256" key="4">
    <source>
        <dbReference type="ARBA" id="ARBA00023136"/>
    </source>
</evidence>
<keyword evidence="4 5" id="KW-0472">Membrane</keyword>
<evidence type="ECO:0000256" key="2">
    <source>
        <dbReference type="ARBA" id="ARBA00022692"/>
    </source>
</evidence>
<sequence>MTTTARPAPASRSAAPRSALSRVLGYTGWELLRTVRMFSATFFIAVLPVAMFLIFGGMADYGDAPMGRGNGSAYVMTSMGVYGAVTAMTSIAGSAAVERQQGWGRQLGLTALSNGMYAVGKCLVGLAMALLPVACVFTVAAAMGARLDHAGLWIATGLLTLLGALPFALYGLASALLFRSEAAVSVASGLLVLLAFFGNLFIPLSGTLLSIAKFSPLYGSAALARWPQLEGATIPMGDGPPPPADSLLAILAGVAAWTAVFALICLLAGRRRTAR</sequence>
<evidence type="ECO:0000313" key="7">
    <source>
        <dbReference type="EMBL" id="GAA2089834.1"/>
    </source>
</evidence>
<dbReference type="InterPro" id="IPR013525">
    <property type="entry name" value="ABC2_TM"/>
</dbReference>
<evidence type="ECO:0000256" key="3">
    <source>
        <dbReference type="ARBA" id="ARBA00022989"/>
    </source>
</evidence>
<proteinExistence type="predicted"/>
<feature type="transmembrane region" description="Helical" evidence="5">
    <location>
        <begin position="37"/>
        <end position="59"/>
    </location>
</feature>
<accession>A0ABP5I215</accession>
<evidence type="ECO:0000256" key="1">
    <source>
        <dbReference type="ARBA" id="ARBA00004141"/>
    </source>
</evidence>
<comment type="subcellular location">
    <subcellularLocation>
        <location evidence="1">Membrane</location>
        <topology evidence="1">Multi-pass membrane protein</topology>
    </subcellularLocation>
</comment>
<feature type="transmembrane region" description="Helical" evidence="5">
    <location>
        <begin position="118"/>
        <end position="144"/>
    </location>
</feature>
<evidence type="ECO:0000313" key="8">
    <source>
        <dbReference type="Proteomes" id="UP001500984"/>
    </source>
</evidence>
<dbReference type="Proteomes" id="UP001500984">
    <property type="component" value="Unassembled WGS sequence"/>
</dbReference>
<protein>
    <recommendedName>
        <fullName evidence="6">ABC-2 type transporter transmembrane domain-containing protein</fullName>
    </recommendedName>
</protein>
<keyword evidence="3 5" id="KW-1133">Transmembrane helix</keyword>
<dbReference type="EMBL" id="BAAAPZ010000002">
    <property type="protein sequence ID" value="GAA2089834.1"/>
    <property type="molecule type" value="Genomic_DNA"/>
</dbReference>
<feature type="transmembrane region" description="Helical" evidence="5">
    <location>
        <begin position="150"/>
        <end position="178"/>
    </location>
</feature>
<keyword evidence="8" id="KW-1185">Reference proteome</keyword>
<evidence type="ECO:0000256" key="5">
    <source>
        <dbReference type="SAM" id="Phobius"/>
    </source>
</evidence>
<gene>
    <name evidence="7" type="ORF">GCM10009823_05870</name>
</gene>
<feature type="transmembrane region" description="Helical" evidence="5">
    <location>
        <begin position="246"/>
        <end position="269"/>
    </location>
</feature>
<feature type="transmembrane region" description="Helical" evidence="5">
    <location>
        <begin position="79"/>
        <end position="97"/>
    </location>
</feature>
<comment type="caution">
    <text evidence="7">The sequence shown here is derived from an EMBL/GenBank/DDBJ whole genome shotgun (WGS) entry which is preliminary data.</text>
</comment>
<dbReference type="RefSeq" id="WP_344334959.1">
    <property type="nucleotide sequence ID" value="NZ_BAAAPZ010000002.1"/>
</dbReference>
<feature type="domain" description="ABC-2 type transporter transmembrane" evidence="6">
    <location>
        <begin position="30"/>
        <end position="217"/>
    </location>
</feature>
<reference evidence="8" key="1">
    <citation type="journal article" date="2019" name="Int. J. Syst. Evol. Microbiol.">
        <title>The Global Catalogue of Microorganisms (GCM) 10K type strain sequencing project: providing services to taxonomists for standard genome sequencing and annotation.</title>
        <authorList>
            <consortium name="The Broad Institute Genomics Platform"/>
            <consortium name="The Broad Institute Genome Sequencing Center for Infectious Disease"/>
            <person name="Wu L."/>
            <person name="Ma J."/>
        </authorList>
    </citation>
    <scope>NUCLEOTIDE SEQUENCE [LARGE SCALE GENOMIC DNA]</scope>
    <source>
        <strain evidence="8">JCM 15900</strain>
    </source>
</reference>
<organism evidence="7 8">
    <name type="scientific">Brevibacterium salitolerans</name>
    <dbReference type="NCBI Taxonomy" id="1403566"/>
    <lineage>
        <taxon>Bacteria</taxon>
        <taxon>Bacillati</taxon>
        <taxon>Actinomycetota</taxon>
        <taxon>Actinomycetes</taxon>
        <taxon>Micrococcales</taxon>
        <taxon>Brevibacteriaceae</taxon>
        <taxon>Brevibacterium</taxon>
    </lineage>
</organism>
<feature type="transmembrane region" description="Helical" evidence="5">
    <location>
        <begin position="190"/>
        <end position="212"/>
    </location>
</feature>
<keyword evidence="2 5" id="KW-0812">Transmembrane</keyword>
<dbReference type="Pfam" id="PF01061">
    <property type="entry name" value="ABC2_membrane"/>
    <property type="match status" value="1"/>
</dbReference>
<evidence type="ECO:0000259" key="6">
    <source>
        <dbReference type="Pfam" id="PF01061"/>
    </source>
</evidence>